<dbReference type="PANTHER" id="PTHR38009:SF1">
    <property type="entry name" value="CONSERVED HYPOTHETICAL PHAGE TAIL PROTEIN"/>
    <property type="match status" value="1"/>
</dbReference>
<dbReference type="InterPro" id="IPR010667">
    <property type="entry name" value="Phage_T4_Gp19"/>
</dbReference>
<dbReference type="AlphaFoldDB" id="A0A9E2SFG5"/>
<name>A0A9E2SFG5_9BACT</name>
<dbReference type="InterPro" id="IPR011747">
    <property type="entry name" value="CHP02241"/>
</dbReference>
<dbReference type="RefSeq" id="WP_217795013.1">
    <property type="nucleotide sequence ID" value="NZ_JAHSPG010000018.1"/>
</dbReference>
<dbReference type="GO" id="GO:0005198">
    <property type="term" value="F:structural molecule activity"/>
    <property type="evidence" value="ECO:0007669"/>
    <property type="project" value="InterPro"/>
</dbReference>
<dbReference type="EMBL" id="JAHSPG010000018">
    <property type="protein sequence ID" value="MBV4360538.1"/>
    <property type="molecule type" value="Genomic_DNA"/>
</dbReference>
<gene>
    <name evidence="1" type="ORF">KTO63_25465</name>
</gene>
<proteinExistence type="predicted"/>
<dbReference type="NCBIfam" id="TIGR02241">
    <property type="entry name" value="conserved hypothetical phage tail region protein"/>
    <property type="match status" value="1"/>
</dbReference>
<dbReference type="PANTHER" id="PTHR38009">
    <property type="entry name" value="CONSERVED HYPOTHETICAL PHAGE TAIL PROTEIN"/>
    <property type="match status" value="1"/>
</dbReference>
<sequence>MAGTYYPPVGFHFKVDVNGKGNGGTDLRFQEVSGLSAEITIEELQVGGINAFSYKLPVKAKYPNLILKRGMLTDSNLIKWFKDAIENFIFDPTLIYIYLLNEDHQTISTWEFTQAYPIKWAISDFKAQENSLVVETIEIAYQFFQRK</sequence>
<protein>
    <submittedName>
        <fullName evidence="1">Phage tail protein</fullName>
    </submittedName>
</protein>
<dbReference type="Pfam" id="PF06841">
    <property type="entry name" value="Phage_T4_gp19"/>
    <property type="match status" value="1"/>
</dbReference>
<comment type="caution">
    <text evidence="1">The sequence shown here is derived from an EMBL/GenBank/DDBJ whole genome shotgun (WGS) entry which is preliminary data.</text>
</comment>
<organism evidence="1 2">
    <name type="scientific">Pinibacter aurantiacus</name>
    <dbReference type="NCBI Taxonomy" id="2851599"/>
    <lineage>
        <taxon>Bacteria</taxon>
        <taxon>Pseudomonadati</taxon>
        <taxon>Bacteroidota</taxon>
        <taxon>Chitinophagia</taxon>
        <taxon>Chitinophagales</taxon>
        <taxon>Chitinophagaceae</taxon>
        <taxon>Pinibacter</taxon>
    </lineage>
</organism>
<evidence type="ECO:0000313" key="1">
    <source>
        <dbReference type="EMBL" id="MBV4360538.1"/>
    </source>
</evidence>
<reference evidence="1" key="1">
    <citation type="submission" date="2021-06" db="EMBL/GenBank/DDBJ databases">
        <authorList>
            <person name="Huq M.A."/>
        </authorList>
    </citation>
    <scope>NUCLEOTIDE SEQUENCE</scope>
    <source>
        <strain evidence="1">MAH-26</strain>
    </source>
</reference>
<accession>A0A9E2SFG5</accession>
<evidence type="ECO:0000313" key="2">
    <source>
        <dbReference type="Proteomes" id="UP000812270"/>
    </source>
</evidence>
<keyword evidence="2" id="KW-1185">Reference proteome</keyword>
<dbReference type="Proteomes" id="UP000812270">
    <property type="component" value="Unassembled WGS sequence"/>
</dbReference>